<gene>
    <name evidence="1" type="ORF">ICL16_09375</name>
</gene>
<evidence type="ECO:0000313" key="2">
    <source>
        <dbReference type="Proteomes" id="UP000629098"/>
    </source>
</evidence>
<protein>
    <recommendedName>
        <fullName evidence="3">Zeta toxin domain-containing protein</fullName>
    </recommendedName>
</protein>
<proteinExistence type="predicted"/>
<organism evidence="1 2">
    <name type="scientific">Iningainema tapete BLCC-T55</name>
    <dbReference type="NCBI Taxonomy" id="2748662"/>
    <lineage>
        <taxon>Bacteria</taxon>
        <taxon>Bacillati</taxon>
        <taxon>Cyanobacteriota</taxon>
        <taxon>Cyanophyceae</taxon>
        <taxon>Nostocales</taxon>
        <taxon>Scytonemataceae</taxon>
        <taxon>Iningainema tapete</taxon>
    </lineage>
</organism>
<evidence type="ECO:0000313" key="1">
    <source>
        <dbReference type="EMBL" id="MBD2772280.1"/>
    </source>
</evidence>
<dbReference type="RefSeq" id="WP_190826634.1">
    <property type="nucleotide sequence ID" value="NZ_CAWPPI010000036.1"/>
</dbReference>
<dbReference type="Gene3D" id="3.40.50.300">
    <property type="entry name" value="P-loop containing nucleotide triphosphate hydrolases"/>
    <property type="match status" value="1"/>
</dbReference>
<name>A0A8J6XBM3_9CYAN</name>
<dbReference type="Proteomes" id="UP000629098">
    <property type="component" value="Unassembled WGS sequence"/>
</dbReference>
<reference evidence="1" key="1">
    <citation type="submission" date="2020-09" db="EMBL/GenBank/DDBJ databases">
        <title>Iningainema tapete sp. nov. (Scytonemataceae, Cyanobacteria) from greenhouses in central Florida (USA) produces two types of nodularin with biosynthetic potential for microcystin-LR and anabaenopeptins.</title>
        <authorList>
            <person name="Berthold D.E."/>
            <person name="Lefler F.W."/>
            <person name="Huang I.-S."/>
            <person name="Abdulla H."/>
            <person name="Zimba P.V."/>
            <person name="Laughinghouse H.D. IV."/>
        </authorList>
    </citation>
    <scope>NUCLEOTIDE SEQUENCE</scope>
    <source>
        <strain evidence="1">BLCCT55</strain>
    </source>
</reference>
<evidence type="ECO:0008006" key="3">
    <source>
        <dbReference type="Google" id="ProtNLM"/>
    </source>
</evidence>
<dbReference type="EMBL" id="JACXAE010000036">
    <property type="protein sequence ID" value="MBD2772280.1"/>
    <property type="molecule type" value="Genomic_DNA"/>
</dbReference>
<comment type="caution">
    <text evidence="1">The sequence shown here is derived from an EMBL/GenBank/DDBJ whole genome shotgun (WGS) entry which is preliminary data.</text>
</comment>
<sequence>MMREAKQKGWEVNLIYIGIDNVEVNIDRVAQRVVEGGHNVPIEDIRRRYERSLQNLPTALQLADNISIYDNSSSVGHQNLLTIENGRINQQVPELPQWLTKALPSEIIATHQSQDT</sequence>
<dbReference type="PANTHER" id="PTHR39206">
    <property type="entry name" value="SLL8004 PROTEIN"/>
    <property type="match status" value="1"/>
</dbReference>
<dbReference type="InterPro" id="IPR027417">
    <property type="entry name" value="P-loop_NTPase"/>
</dbReference>
<dbReference type="AlphaFoldDB" id="A0A8J6XBM3"/>
<dbReference type="PANTHER" id="PTHR39206:SF1">
    <property type="entry name" value="SLL8004 PROTEIN"/>
    <property type="match status" value="1"/>
</dbReference>
<keyword evidence="2" id="KW-1185">Reference proteome</keyword>
<accession>A0A8J6XBM3</accession>